<sequence>MNRHSSAPPSPAARFTAVPVPDGAAPLIRVAHLTKAYRGRPALADLTLDLPAGRIVGLMGSNGSGKTTLLKILAGLLSEYDGQVRVGEYVPGPQSKALVAFLPDADFLAPELKAEQAIAMFSRLFSDFDADRARELVEFFGLPKDRSLKEMSKGMGEKLRVSLIMARRASVYLLDEPISGVDPAARDVILSGVLQGFDPEALMVISTHLIADVEPIVDSVVFLKDGRLLLAGDADDLREAHGMSLDALFRKEYR</sequence>
<evidence type="ECO:0000313" key="6">
    <source>
        <dbReference type="Proteomes" id="UP000184291"/>
    </source>
</evidence>
<dbReference type="PANTHER" id="PTHR42939:SF1">
    <property type="entry name" value="ABC TRANSPORTER ATP-BINDING PROTEIN ALBC-RELATED"/>
    <property type="match status" value="1"/>
</dbReference>
<dbReference type="Pfam" id="PF00005">
    <property type="entry name" value="ABC_tran"/>
    <property type="match status" value="1"/>
</dbReference>
<feature type="domain" description="ABC transporter" evidence="4">
    <location>
        <begin position="28"/>
        <end position="250"/>
    </location>
</feature>
<dbReference type="Proteomes" id="UP000184291">
    <property type="component" value="Unassembled WGS sequence"/>
</dbReference>
<dbReference type="EMBL" id="FQTT01000001">
    <property type="protein sequence ID" value="SHE23818.1"/>
    <property type="molecule type" value="Genomic_DNA"/>
</dbReference>
<keyword evidence="1" id="KW-0813">Transport</keyword>
<dbReference type="InterPro" id="IPR027417">
    <property type="entry name" value="P-loop_NTPase"/>
</dbReference>
<keyword evidence="6" id="KW-1185">Reference proteome</keyword>
<dbReference type="GO" id="GO:0005524">
    <property type="term" value="F:ATP binding"/>
    <property type="evidence" value="ECO:0007669"/>
    <property type="project" value="UniProtKB-KW"/>
</dbReference>
<evidence type="ECO:0000256" key="1">
    <source>
        <dbReference type="ARBA" id="ARBA00022448"/>
    </source>
</evidence>
<dbReference type="SMART" id="SM00382">
    <property type="entry name" value="AAA"/>
    <property type="match status" value="1"/>
</dbReference>
<evidence type="ECO:0000259" key="4">
    <source>
        <dbReference type="PROSITE" id="PS50893"/>
    </source>
</evidence>
<evidence type="ECO:0000256" key="2">
    <source>
        <dbReference type="ARBA" id="ARBA00022741"/>
    </source>
</evidence>
<gene>
    <name evidence="5" type="ORF">ACGLYG10_0015</name>
</gene>
<dbReference type="InterPro" id="IPR003593">
    <property type="entry name" value="AAA+_ATPase"/>
</dbReference>
<dbReference type="PROSITE" id="PS50893">
    <property type="entry name" value="ABC_TRANSPORTER_2"/>
    <property type="match status" value="1"/>
</dbReference>
<dbReference type="OrthoDB" id="9804819at2"/>
<dbReference type="InterPro" id="IPR051782">
    <property type="entry name" value="ABC_Transporter_VariousFunc"/>
</dbReference>
<dbReference type="InterPro" id="IPR003439">
    <property type="entry name" value="ABC_transporter-like_ATP-bd"/>
</dbReference>
<dbReference type="Gene3D" id="3.40.50.300">
    <property type="entry name" value="P-loop containing nucleotide triphosphate hydrolases"/>
    <property type="match status" value="1"/>
</dbReference>
<name>A0A1M4RV09_9ACTO</name>
<dbReference type="STRING" id="1892869.ACGLYG10_0015"/>
<dbReference type="SUPFAM" id="SSF52540">
    <property type="entry name" value="P-loop containing nucleoside triphosphate hydrolases"/>
    <property type="match status" value="1"/>
</dbReference>
<dbReference type="RefSeq" id="WP_073326945.1">
    <property type="nucleotide sequence ID" value="NZ_FQTT01000001.1"/>
</dbReference>
<keyword evidence="3" id="KW-0067">ATP-binding</keyword>
<keyword evidence="2" id="KW-0547">Nucleotide-binding</keyword>
<accession>A0A1M4RV09</accession>
<proteinExistence type="predicted"/>
<dbReference type="GO" id="GO:0016887">
    <property type="term" value="F:ATP hydrolysis activity"/>
    <property type="evidence" value="ECO:0007669"/>
    <property type="project" value="InterPro"/>
</dbReference>
<organism evidence="5 6">
    <name type="scientific">Actinomyces glycerinitolerans</name>
    <dbReference type="NCBI Taxonomy" id="1892869"/>
    <lineage>
        <taxon>Bacteria</taxon>
        <taxon>Bacillati</taxon>
        <taxon>Actinomycetota</taxon>
        <taxon>Actinomycetes</taxon>
        <taxon>Actinomycetales</taxon>
        <taxon>Actinomycetaceae</taxon>
        <taxon>Actinomyces</taxon>
    </lineage>
</organism>
<dbReference type="CDD" id="cd03230">
    <property type="entry name" value="ABC_DR_subfamily_A"/>
    <property type="match status" value="1"/>
</dbReference>
<reference evidence="6" key="1">
    <citation type="submission" date="2016-09" db="EMBL/GenBank/DDBJ databases">
        <authorList>
            <person name="Strepis N."/>
        </authorList>
    </citation>
    <scope>NUCLEOTIDE SEQUENCE [LARGE SCALE GENOMIC DNA]</scope>
</reference>
<dbReference type="PANTHER" id="PTHR42939">
    <property type="entry name" value="ABC TRANSPORTER ATP-BINDING PROTEIN ALBC-RELATED"/>
    <property type="match status" value="1"/>
</dbReference>
<evidence type="ECO:0000256" key="3">
    <source>
        <dbReference type="ARBA" id="ARBA00022840"/>
    </source>
</evidence>
<dbReference type="AlphaFoldDB" id="A0A1M4RV09"/>
<evidence type="ECO:0000313" key="5">
    <source>
        <dbReference type="EMBL" id="SHE23818.1"/>
    </source>
</evidence>
<protein>
    <submittedName>
        <fullName evidence="5">Abc transporter</fullName>
    </submittedName>
</protein>